<keyword evidence="2" id="KW-0812">Transmembrane</keyword>
<sequence>MNIHRALADILRQQGPIPIAHCERETISAIDTSPKENTPVRSTSKNHYTPVRTAKQTPG</sequence>
<dbReference type="EMBL" id="CH473948">
    <property type="protein sequence ID" value="EDM04769.1"/>
    <property type="molecule type" value="Genomic_DNA"/>
</dbReference>
<evidence type="ECO:0000256" key="4">
    <source>
        <dbReference type="ARBA" id="ARBA00023136"/>
    </source>
</evidence>
<dbReference type="InterPro" id="IPR026910">
    <property type="entry name" value="Shisa"/>
</dbReference>
<keyword evidence="4" id="KW-0472">Membrane</keyword>
<dbReference type="GO" id="GO:0016020">
    <property type="term" value="C:membrane"/>
    <property type="evidence" value="ECO:0007669"/>
    <property type="project" value="UniProtKB-SubCell"/>
</dbReference>
<evidence type="ECO:0000256" key="2">
    <source>
        <dbReference type="ARBA" id="ARBA00022692"/>
    </source>
</evidence>
<feature type="region of interest" description="Disordered" evidence="5">
    <location>
        <begin position="28"/>
        <end position="59"/>
    </location>
</feature>
<dbReference type="AlphaFoldDB" id="A6HFG4"/>
<evidence type="ECO:0000313" key="6">
    <source>
        <dbReference type="EMBL" id="EDM04769.1"/>
    </source>
</evidence>
<dbReference type="PANTHER" id="PTHR31774:SF0">
    <property type="entry name" value="PROTEIN SHISA-6"/>
    <property type="match status" value="1"/>
</dbReference>
<gene>
    <name evidence="6" type="ORF">rCG_34581</name>
</gene>
<dbReference type="Proteomes" id="UP000234681">
    <property type="component" value="Chromosome 10"/>
</dbReference>
<keyword evidence="3" id="KW-1133">Transmembrane helix</keyword>
<protein>
    <submittedName>
        <fullName evidence="6">RCG34581</fullName>
    </submittedName>
</protein>
<accession>A6HFG4</accession>
<organism evidence="6 7">
    <name type="scientific">Rattus norvegicus</name>
    <name type="common">Rat</name>
    <dbReference type="NCBI Taxonomy" id="10116"/>
    <lineage>
        <taxon>Eukaryota</taxon>
        <taxon>Metazoa</taxon>
        <taxon>Chordata</taxon>
        <taxon>Craniata</taxon>
        <taxon>Vertebrata</taxon>
        <taxon>Euteleostomi</taxon>
        <taxon>Mammalia</taxon>
        <taxon>Eutheria</taxon>
        <taxon>Euarchontoglires</taxon>
        <taxon>Glires</taxon>
        <taxon>Rodentia</taxon>
        <taxon>Myomorpha</taxon>
        <taxon>Muroidea</taxon>
        <taxon>Muridae</taxon>
        <taxon>Murinae</taxon>
        <taxon>Rattus</taxon>
    </lineage>
</organism>
<feature type="non-terminal residue" evidence="6">
    <location>
        <position position="59"/>
    </location>
</feature>
<feature type="compositionally biased region" description="Polar residues" evidence="5">
    <location>
        <begin position="29"/>
        <end position="47"/>
    </location>
</feature>
<reference evidence="6 7" key="1">
    <citation type="submission" date="2005-07" db="EMBL/GenBank/DDBJ databases">
        <authorList>
            <person name="Mural R.J."/>
            <person name="Li P.W."/>
            <person name="Adams M.D."/>
            <person name="Amanatides P.G."/>
            <person name="Baden-Tillson H."/>
            <person name="Barnstead M."/>
            <person name="Chin S.H."/>
            <person name="Dew I."/>
            <person name="Evans C.A."/>
            <person name="Ferriera S."/>
            <person name="Flanigan M."/>
            <person name="Fosler C."/>
            <person name="Glodek A."/>
            <person name="Gu Z."/>
            <person name="Holt R.A."/>
            <person name="Jennings D."/>
            <person name="Kraft C.L."/>
            <person name="Lu F."/>
            <person name="Nguyen T."/>
            <person name="Nusskern D.R."/>
            <person name="Pfannkoch C.M."/>
            <person name="Sitter C."/>
            <person name="Sutton G.G."/>
            <person name="Venter J.C."/>
            <person name="Wang Z."/>
            <person name="Woodage T."/>
            <person name="Zheng X.H."/>
            <person name="Zhong F."/>
        </authorList>
    </citation>
    <scope>NUCLEOTIDE SEQUENCE [LARGE SCALE GENOMIC DNA]</scope>
    <source>
        <strain>BN</strain>
        <strain evidence="7">Sprague-Dawley</strain>
    </source>
</reference>
<evidence type="ECO:0000256" key="1">
    <source>
        <dbReference type="ARBA" id="ARBA00004370"/>
    </source>
</evidence>
<evidence type="ECO:0000256" key="5">
    <source>
        <dbReference type="SAM" id="MobiDB-lite"/>
    </source>
</evidence>
<evidence type="ECO:0000256" key="3">
    <source>
        <dbReference type="ARBA" id="ARBA00022989"/>
    </source>
</evidence>
<dbReference type="PANTHER" id="PTHR31774">
    <property type="entry name" value="PROTEIN SHISA-9-RELATED"/>
    <property type="match status" value="1"/>
</dbReference>
<name>A6HFG4_RAT</name>
<proteinExistence type="predicted"/>
<evidence type="ECO:0000313" key="7">
    <source>
        <dbReference type="Proteomes" id="UP000234681"/>
    </source>
</evidence>
<comment type="subcellular location">
    <subcellularLocation>
        <location evidence="1">Membrane</location>
    </subcellularLocation>
</comment>